<dbReference type="Proteomes" id="UP000199352">
    <property type="component" value="Unassembled WGS sequence"/>
</dbReference>
<evidence type="ECO:0000256" key="1">
    <source>
        <dbReference type="SAM" id="SignalP"/>
    </source>
</evidence>
<evidence type="ECO:0000313" key="2">
    <source>
        <dbReference type="EMBL" id="SER52415.1"/>
    </source>
</evidence>
<gene>
    <name evidence="2" type="ORF">SAMN05216188_112107</name>
</gene>
<keyword evidence="3" id="KW-1185">Reference proteome</keyword>
<keyword evidence="1" id="KW-0732">Signal</keyword>
<evidence type="ECO:0000313" key="3">
    <source>
        <dbReference type="Proteomes" id="UP000199352"/>
    </source>
</evidence>
<dbReference type="RefSeq" id="WP_089954419.1">
    <property type="nucleotide sequence ID" value="NZ_FOFR01000012.1"/>
</dbReference>
<dbReference type="AlphaFoldDB" id="A0A1H9PX53"/>
<accession>A0A1H9PX53</accession>
<sequence>MRTVLGLALVAALVIGVAPAHALPSDVTCPVPATHDPEVIRTVLATGLSLRVSDKVLLAGFAAGWVESHMNNLPCGDRDSLGVFQQRPSMGWGTPEQIMDVPHAARRFFERAVEVDRPDLTPGLLADAVQRSCCPERYDEALPHASSLLRQAWQGGPEVVGGVVHVVTDGDVWADGTRLSTSGAFVGRPSVAGRSVFARTARGEIMALADGVWRPVASGVAGDPEAVVRADGTVSLYVVLADGSVAELSDHSAMIGMGADLPPGVRQSGSIPLSPPGFAAGKPSAVVHPDGSVALYVRSGTALVVRAAGVWREVAQGLEASPEAVLRPDGTVVVHSLIGGRVHRLGARWELVAEGRFVDTVSALPDGAVYARTAGGEVLKAG</sequence>
<reference evidence="3" key="1">
    <citation type="submission" date="2016-10" db="EMBL/GenBank/DDBJ databases">
        <authorList>
            <person name="Varghese N."/>
            <person name="Submissions S."/>
        </authorList>
    </citation>
    <scope>NUCLEOTIDE SEQUENCE [LARGE SCALE GENOMIC DNA]</scope>
    <source>
        <strain evidence="3">CGMCC 4.3525</strain>
    </source>
</reference>
<feature type="chain" id="PRO_5011772369" evidence="1">
    <location>
        <begin position="23"/>
        <end position="382"/>
    </location>
</feature>
<organism evidence="2 3">
    <name type="scientific">Lentzea xinjiangensis</name>
    <dbReference type="NCBI Taxonomy" id="402600"/>
    <lineage>
        <taxon>Bacteria</taxon>
        <taxon>Bacillati</taxon>
        <taxon>Actinomycetota</taxon>
        <taxon>Actinomycetes</taxon>
        <taxon>Pseudonocardiales</taxon>
        <taxon>Pseudonocardiaceae</taxon>
        <taxon>Lentzea</taxon>
    </lineage>
</organism>
<name>A0A1H9PX53_9PSEU</name>
<dbReference type="EMBL" id="FOFR01000012">
    <property type="protein sequence ID" value="SER52415.1"/>
    <property type="molecule type" value="Genomic_DNA"/>
</dbReference>
<protein>
    <submittedName>
        <fullName evidence="2">Uncharacterized protein</fullName>
    </submittedName>
</protein>
<dbReference type="STRING" id="402600.SAMN05216188_112107"/>
<feature type="signal peptide" evidence="1">
    <location>
        <begin position="1"/>
        <end position="22"/>
    </location>
</feature>
<dbReference type="OrthoDB" id="7671932at2"/>
<proteinExistence type="predicted"/>